<organism evidence="1 2">
    <name type="scientific">Levilactobacillus suantsaii</name>
    <dbReference type="NCBI Taxonomy" id="2292255"/>
    <lineage>
        <taxon>Bacteria</taxon>
        <taxon>Bacillati</taxon>
        <taxon>Bacillota</taxon>
        <taxon>Bacilli</taxon>
        <taxon>Lactobacillales</taxon>
        <taxon>Lactobacillaceae</taxon>
        <taxon>Levilactobacillus</taxon>
    </lineage>
</organism>
<proteinExistence type="predicted"/>
<sequence>MTKRHRTYESPFAPMMGPDRFQYASQLATKVGLDPSQILFAYLQITASVAALELSGETARQRKIDQQFQQFLIDAQAAD</sequence>
<dbReference type="Proteomes" id="UP000290602">
    <property type="component" value="Unassembled WGS sequence"/>
</dbReference>
<reference evidence="1 2" key="1">
    <citation type="submission" date="2018-08" db="EMBL/GenBank/DDBJ databases">
        <title>Lactobacillus suantsai sp. nov., isolated from traditional fermented suan-tsai in Taiwan.</title>
        <authorList>
            <person name="Huang C.-H."/>
        </authorList>
    </citation>
    <scope>NUCLEOTIDE SEQUENCE [LARGE SCALE GENOMIC DNA]</scope>
    <source>
        <strain evidence="1 2">BCRC 12945</strain>
    </source>
</reference>
<gene>
    <name evidence="1" type="ORF">DXH47_04495</name>
</gene>
<dbReference type="EMBL" id="QXIL01000006">
    <property type="protein sequence ID" value="RXI79045.1"/>
    <property type="molecule type" value="Genomic_DNA"/>
</dbReference>
<name>A0A4Q0VI24_9LACO</name>
<keyword evidence="2" id="KW-1185">Reference proteome</keyword>
<protein>
    <submittedName>
        <fullName evidence="1">Uncharacterized protein</fullName>
    </submittedName>
</protein>
<dbReference type="AlphaFoldDB" id="A0A4Q0VI24"/>
<dbReference type="OrthoDB" id="2299624at2"/>
<dbReference type="RefSeq" id="WP_129031969.1">
    <property type="nucleotide sequence ID" value="NZ_CP059603.1"/>
</dbReference>
<accession>A0A4Q0VI24</accession>
<comment type="caution">
    <text evidence="1">The sequence shown here is derived from an EMBL/GenBank/DDBJ whole genome shotgun (WGS) entry which is preliminary data.</text>
</comment>
<evidence type="ECO:0000313" key="2">
    <source>
        <dbReference type="Proteomes" id="UP000290602"/>
    </source>
</evidence>
<evidence type="ECO:0000313" key="1">
    <source>
        <dbReference type="EMBL" id="RXI79045.1"/>
    </source>
</evidence>